<gene>
    <name evidence="3" type="ORF">HPB48_013075</name>
    <name evidence="2" type="ORF">HPB48_022493</name>
</gene>
<reference evidence="2 4" key="1">
    <citation type="journal article" date="2020" name="Cell">
        <title>Large-Scale Comparative Analyses of Tick Genomes Elucidate Their Genetic Diversity and Vector Capacities.</title>
        <authorList>
            <consortium name="Tick Genome and Microbiome Consortium (TIGMIC)"/>
            <person name="Jia N."/>
            <person name="Wang J."/>
            <person name="Shi W."/>
            <person name="Du L."/>
            <person name="Sun Y."/>
            <person name="Zhan W."/>
            <person name="Jiang J.F."/>
            <person name="Wang Q."/>
            <person name="Zhang B."/>
            <person name="Ji P."/>
            <person name="Bell-Sakyi L."/>
            <person name="Cui X.M."/>
            <person name="Yuan T.T."/>
            <person name="Jiang B.G."/>
            <person name="Yang W.F."/>
            <person name="Lam T.T."/>
            <person name="Chang Q.C."/>
            <person name="Ding S.J."/>
            <person name="Wang X.J."/>
            <person name="Zhu J.G."/>
            <person name="Ruan X.D."/>
            <person name="Zhao L."/>
            <person name="Wei J.T."/>
            <person name="Ye R.Z."/>
            <person name="Que T.C."/>
            <person name="Du C.H."/>
            <person name="Zhou Y.H."/>
            <person name="Cheng J.X."/>
            <person name="Dai P.F."/>
            <person name="Guo W.B."/>
            <person name="Han X.H."/>
            <person name="Huang E.J."/>
            <person name="Li L.F."/>
            <person name="Wei W."/>
            <person name="Gao Y.C."/>
            <person name="Liu J.Z."/>
            <person name="Shao H.Z."/>
            <person name="Wang X."/>
            <person name="Wang C.C."/>
            <person name="Yang T.C."/>
            <person name="Huo Q.B."/>
            <person name="Li W."/>
            <person name="Chen H.Y."/>
            <person name="Chen S.E."/>
            <person name="Zhou L.G."/>
            <person name="Ni X.B."/>
            <person name="Tian J.H."/>
            <person name="Sheng Y."/>
            <person name="Liu T."/>
            <person name="Pan Y.S."/>
            <person name="Xia L.Y."/>
            <person name="Li J."/>
            <person name="Zhao F."/>
            <person name="Cao W.C."/>
        </authorList>
    </citation>
    <scope>NUCLEOTIDE SEQUENCE [LARGE SCALE GENOMIC DNA]</scope>
    <source>
        <strain evidence="2">HaeL-2018</strain>
    </source>
</reference>
<sequence length="369" mass="41378">MNSEEILVCLLRRTSERRESQDLSDDFSFRDKLDFHFLVRMRRASRRTTLPEEAAIALALRSAPTITTILSDSKSAIVNYSKGSVGPPAHHFHRPLPDPKTNTTHLRWFPAHVGLIPGGVANRNDRADAVARELTHRAASPRLSNTARAAGYDGESDEEQGNDNEENEEEEDYEPLLEYGEILRYYKEQRRTQPPPHPGLNRPEQVLLRQLQTRTVITPALARYVCPGRFKDYMCSECASEPATLSHILQAHRHHRDEQGGGRVNTGAVRDPQCCDTPNADTADACANAECASDTCENTTSANTTPTDIPPDVVKMITSPNCTQQRQAIQRLDEALARQERTEHSDAGATHYRAYSRVWGREAAWLEEA</sequence>
<evidence type="ECO:0000256" key="1">
    <source>
        <dbReference type="SAM" id="MobiDB-lite"/>
    </source>
</evidence>
<dbReference type="VEuPathDB" id="VectorBase:HLOH_046681"/>
<dbReference type="AlphaFoldDB" id="A0A9J6G8S2"/>
<dbReference type="EMBL" id="JABSTR010000005">
    <property type="protein sequence ID" value="KAH9371113.1"/>
    <property type="molecule type" value="Genomic_DNA"/>
</dbReference>
<evidence type="ECO:0000313" key="3">
    <source>
        <dbReference type="EMBL" id="KAH9371337.1"/>
    </source>
</evidence>
<dbReference type="VEuPathDB" id="VectorBase:HLOH_058228"/>
<protein>
    <submittedName>
        <fullName evidence="2">Uncharacterized protein</fullName>
    </submittedName>
</protein>
<evidence type="ECO:0000313" key="2">
    <source>
        <dbReference type="EMBL" id="KAH9371113.1"/>
    </source>
</evidence>
<proteinExistence type="predicted"/>
<accession>A0A9J6G8S2</accession>
<feature type="compositionally biased region" description="Acidic residues" evidence="1">
    <location>
        <begin position="154"/>
        <end position="174"/>
    </location>
</feature>
<feature type="region of interest" description="Disordered" evidence="1">
    <location>
        <begin position="135"/>
        <end position="174"/>
    </location>
</feature>
<dbReference type="Proteomes" id="UP000821853">
    <property type="component" value="Chromosome 3"/>
</dbReference>
<evidence type="ECO:0000313" key="4">
    <source>
        <dbReference type="Proteomes" id="UP000821853"/>
    </source>
</evidence>
<comment type="caution">
    <text evidence="2">The sequence shown here is derived from an EMBL/GenBank/DDBJ whole genome shotgun (WGS) entry which is preliminary data.</text>
</comment>
<keyword evidence="4" id="KW-1185">Reference proteome</keyword>
<name>A0A9J6G8S2_HAELO</name>
<dbReference type="EMBL" id="JABSTR010000005">
    <property type="protein sequence ID" value="KAH9371337.1"/>
    <property type="molecule type" value="Genomic_DNA"/>
</dbReference>
<organism evidence="2 4">
    <name type="scientific">Haemaphysalis longicornis</name>
    <name type="common">Bush tick</name>
    <dbReference type="NCBI Taxonomy" id="44386"/>
    <lineage>
        <taxon>Eukaryota</taxon>
        <taxon>Metazoa</taxon>
        <taxon>Ecdysozoa</taxon>
        <taxon>Arthropoda</taxon>
        <taxon>Chelicerata</taxon>
        <taxon>Arachnida</taxon>
        <taxon>Acari</taxon>
        <taxon>Parasitiformes</taxon>
        <taxon>Ixodida</taxon>
        <taxon>Ixodoidea</taxon>
        <taxon>Ixodidae</taxon>
        <taxon>Haemaphysalinae</taxon>
        <taxon>Haemaphysalis</taxon>
    </lineage>
</organism>